<evidence type="ECO:0000256" key="10">
    <source>
        <dbReference type="RuleBase" id="RU365094"/>
    </source>
</evidence>
<evidence type="ECO:0000256" key="6">
    <source>
        <dbReference type="ARBA" id="ARBA00022741"/>
    </source>
</evidence>
<evidence type="ECO:0000256" key="2">
    <source>
        <dbReference type="ARBA" id="ARBA00005417"/>
    </source>
</evidence>
<dbReference type="InterPro" id="IPR027417">
    <property type="entry name" value="P-loop_NTPase"/>
</dbReference>
<keyword evidence="4 10" id="KW-1003">Cell membrane</keyword>
<dbReference type="InterPro" id="IPR003593">
    <property type="entry name" value="AAA+_ATPase"/>
</dbReference>
<dbReference type="GO" id="GO:0016887">
    <property type="term" value="F:ATP hydrolysis activity"/>
    <property type="evidence" value="ECO:0007669"/>
    <property type="project" value="InterPro"/>
</dbReference>
<dbReference type="GO" id="GO:0051301">
    <property type="term" value="P:cell division"/>
    <property type="evidence" value="ECO:0007669"/>
    <property type="project" value="UniProtKB-UniRule"/>
</dbReference>
<evidence type="ECO:0000256" key="5">
    <source>
        <dbReference type="ARBA" id="ARBA00022618"/>
    </source>
</evidence>
<protein>
    <recommendedName>
        <fullName evidence="3 10">Cell division ATP-binding protein FtsE</fullName>
    </recommendedName>
</protein>
<dbReference type="NCBIfam" id="TIGR02673">
    <property type="entry name" value="FtsE"/>
    <property type="match status" value="1"/>
</dbReference>
<dbReference type="InterPro" id="IPR015854">
    <property type="entry name" value="ABC_transpr_LolD-like"/>
</dbReference>
<dbReference type="InterPro" id="IPR005286">
    <property type="entry name" value="Cell_div_FtsE"/>
</dbReference>
<keyword evidence="7 10" id="KW-0067">ATP-binding</keyword>
<dbReference type="Gene3D" id="3.40.50.300">
    <property type="entry name" value="P-loop containing nucleotide triphosphate hydrolases"/>
    <property type="match status" value="1"/>
</dbReference>
<comment type="similarity">
    <text evidence="2 10">Belongs to the ABC transporter superfamily.</text>
</comment>
<dbReference type="GO" id="GO:0022857">
    <property type="term" value="F:transmembrane transporter activity"/>
    <property type="evidence" value="ECO:0007669"/>
    <property type="project" value="TreeGrafter"/>
</dbReference>
<keyword evidence="8 10" id="KW-0472">Membrane</keyword>
<dbReference type="PROSITE" id="PS00211">
    <property type="entry name" value="ABC_TRANSPORTER_1"/>
    <property type="match status" value="1"/>
</dbReference>
<dbReference type="FunFam" id="3.40.50.300:FF:000056">
    <property type="entry name" value="Cell division ATP-binding protein FtsE"/>
    <property type="match status" value="1"/>
</dbReference>
<gene>
    <name evidence="10 12" type="primary">ftsE</name>
    <name evidence="12" type="ORF">PITCH_A420019</name>
</gene>
<evidence type="ECO:0000313" key="12">
    <source>
        <dbReference type="EMBL" id="SPD75059.1"/>
    </source>
</evidence>
<feature type="domain" description="ABC transporter" evidence="11">
    <location>
        <begin position="2"/>
        <end position="217"/>
    </location>
</feature>
<evidence type="ECO:0000256" key="8">
    <source>
        <dbReference type="ARBA" id="ARBA00023136"/>
    </source>
</evidence>
<dbReference type="EMBL" id="OJIN01000184">
    <property type="protein sequence ID" value="SPD75059.1"/>
    <property type="molecule type" value="Genomic_DNA"/>
</dbReference>
<dbReference type="GO" id="GO:0005886">
    <property type="term" value="C:plasma membrane"/>
    <property type="evidence" value="ECO:0007669"/>
    <property type="project" value="UniProtKB-SubCell"/>
</dbReference>
<dbReference type="PROSITE" id="PS50893">
    <property type="entry name" value="ABC_TRANSPORTER_2"/>
    <property type="match status" value="1"/>
</dbReference>
<dbReference type="SMART" id="SM00382">
    <property type="entry name" value="AAA"/>
    <property type="match status" value="1"/>
</dbReference>
<evidence type="ECO:0000259" key="11">
    <source>
        <dbReference type="PROSITE" id="PS50893"/>
    </source>
</evidence>
<dbReference type="InterPro" id="IPR017871">
    <property type="entry name" value="ABC_transporter-like_CS"/>
</dbReference>
<dbReference type="SUPFAM" id="SSF52540">
    <property type="entry name" value="P-loop containing nucleoside triphosphate hydrolases"/>
    <property type="match status" value="1"/>
</dbReference>
<sequence length="217" mass="24154">MIQVLRVFKNFGPRVALNNLSFDIHKGEFVFITGPSGAGKTTLLRLMFGSQSPTSGNVLINGINLNRVSRAKLDLLRRNIGFVFQDFKLLQKKTVFENVALALEVSGEHPHFIQKKTRQTLRLVGLADKEKACPQQISGGEQQRVAIARAIVRDPLILLADEPTGNLDSDLTRDIMVLFRSIHMRGTTVVIATHSRELLEDTAQRTIILKRGMIAGE</sequence>
<dbReference type="PANTHER" id="PTHR24220:SF470">
    <property type="entry name" value="CELL DIVISION ATP-BINDING PROTEIN FTSE"/>
    <property type="match status" value="1"/>
</dbReference>
<dbReference type="PANTHER" id="PTHR24220">
    <property type="entry name" value="IMPORT ATP-BINDING PROTEIN"/>
    <property type="match status" value="1"/>
</dbReference>
<proteinExistence type="inferred from homology"/>
<evidence type="ECO:0000256" key="1">
    <source>
        <dbReference type="ARBA" id="ARBA00002579"/>
    </source>
</evidence>
<comment type="function">
    <text evidence="1">Part of the ABC transporter FtsEX involved in cellular division. Important for assembly or stability of the septal ring.</text>
</comment>
<comment type="subcellular location">
    <subcellularLocation>
        <location evidence="10">Cell membrane</location>
        <topology evidence="10">Peripheral membrane protein</topology>
        <orientation evidence="10">Cytoplasmic side</orientation>
    </subcellularLocation>
</comment>
<dbReference type="Pfam" id="PF00005">
    <property type="entry name" value="ABC_tran"/>
    <property type="match status" value="1"/>
</dbReference>
<reference evidence="12" key="1">
    <citation type="submission" date="2018-01" db="EMBL/GenBank/DDBJ databases">
        <authorList>
            <person name="Regsiter A."/>
            <person name="William W."/>
        </authorList>
    </citation>
    <scope>NUCLEOTIDE SEQUENCE</scope>
    <source>
        <strain evidence="12">TRIP AH-1</strain>
    </source>
</reference>
<comment type="subunit">
    <text evidence="10">Homodimer. Forms a membrane-associated complex with FtsX.</text>
</comment>
<name>A0A445N042_9BACT</name>
<dbReference type="AlphaFoldDB" id="A0A445N042"/>
<organism evidence="12">
    <name type="scientific">uncultured Desulfobacterium sp</name>
    <dbReference type="NCBI Taxonomy" id="201089"/>
    <lineage>
        <taxon>Bacteria</taxon>
        <taxon>Pseudomonadati</taxon>
        <taxon>Thermodesulfobacteriota</taxon>
        <taxon>Desulfobacteria</taxon>
        <taxon>Desulfobacterales</taxon>
        <taxon>Desulfobacteriaceae</taxon>
        <taxon>Desulfobacterium</taxon>
        <taxon>environmental samples</taxon>
    </lineage>
</organism>
<dbReference type="InterPro" id="IPR003439">
    <property type="entry name" value="ABC_transporter-like_ATP-bd"/>
</dbReference>
<evidence type="ECO:0000256" key="7">
    <source>
        <dbReference type="ARBA" id="ARBA00022840"/>
    </source>
</evidence>
<keyword evidence="5 10" id="KW-0132">Cell division</keyword>
<evidence type="ECO:0000256" key="3">
    <source>
        <dbReference type="ARBA" id="ARBA00020019"/>
    </source>
</evidence>
<accession>A0A445N042</accession>
<evidence type="ECO:0000256" key="4">
    <source>
        <dbReference type="ARBA" id="ARBA00022475"/>
    </source>
</evidence>
<evidence type="ECO:0000256" key="9">
    <source>
        <dbReference type="ARBA" id="ARBA00023306"/>
    </source>
</evidence>
<dbReference type="GO" id="GO:0005524">
    <property type="term" value="F:ATP binding"/>
    <property type="evidence" value="ECO:0007669"/>
    <property type="project" value="UniProtKB-UniRule"/>
</dbReference>
<keyword evidence="6 10" id="KW-0547">Nucleotide-binding</keyword>
<keyword evidence="9 10" id="KW-0131">Cell cycle</keyword>